<evidence type="ECO:0000256" key="9">
    <source>
        <dbReference type="ARBA" id="ARBA00022679"/>
    </source>
</evidence>
<dbReference type="InterPro" id="IPR005814">
    <property type="entry name" value="Aminotrans_3"/>
</dbReference>
<evidence type="ECO:0000256" key="7">
    <source>
        <dbReference type="ARBA" id="ARBA00018543"/>
    </source>
</evidence>
<comment type="pathway">
    <text evidence="3">Amino-acid degradation; 4-aminobutanoate degradation.</text>
</comment>
<evidence type="ECO:0000256" key="1">
    <source>
        <dbReference type="ARBA" id="ARBA00001750"/>
    </source>
</evidence>
<organism evidence="18 19">
    <name type="scientific">Mycolicibacterium wolinskyi</name>
    <dbReference type="NCBI Taxonomy" id="59750"/>
    <lineage>
        <taxon>Bacteria</taxon>
        <taxon>Bacillati</taxon>
        <taxon>Actinomycetota</taxon>
        <taxon>Actinomycetes</taxon>
        <taxon>Mycobacteriales</taxon>
        <taxon>Mycobacteriaceae</taxon>
        <taxon>Mycolicibacterium</taxon>
    </lineage>
</organism>
<dbReference type="OrthoDB" id="9801052at2"/>
<dbReference type="InterPro" id="IPR050103">
    <property type="entry name" value="Class-III_PLP-dep_AT"/>
</dbReference>
<dbReference type="InterPro" id="IPR015422">
    <property type="entry name" value="PyrdxlP-dep_Trfase_small"/>
</dbReference>
<dbReference type="NCBIfam" id="NF004714">
    <property type="entry name" value="PRK06058.1"/>
    <property type="match status" value="1"/>
</dbReference>
<dbReference type="AlphaFoldDB" id="A0A1X2FKF0"/>
<gene>
    <name evidence="18" type="ORF">AWC31_12780</name>
</gene>
<keyword evidence="10 17" id="KW-0663">Pyridoxal phosphate</keyword>
<evidence type="ECO:0000256" key="3">
    <source>
        <dbReference type="ARBA" id="ARBA00005176"/>
    </source>
</evidence>
<keyword evidence="8 18" id="KW-0032">Aminotransferase</keyword>
<comment type="catalytic activity">
    <reaction evidence="15">
        <text>4-aminobutanoate + 2-oxoglutarate = succinate semialdehyde + L-glutamate</text>
        <dbReference type="Rhea" id="RHEA:23352"/>
        <dbReference type="ChEBI" id="CHEBI:16810"/>
        <dbReference type="ChEBI" id="CHEBI:29985"/>
        <dbReference type="ChEBI" id="CHEBI:57706"/>
        <dbReference type="ChEBI" id="CHEBI:59888"/>
        <dbReference type="EC" id="2.6.1.19"/>
    </reaction>
</comment>
<comment type="similarity">
    <text evidence="4 17">Belongs to the class-III pyridoxal-phosphate-dependent aminotransferase family.</text>
</comment>
<comment type="caution">
    <text evidence="18">The sequence shown here is derived from an EMBL/GenBank/DDBJ whole genome shotgun (WGS) entry which is preliminary data.</text>
</comment>
<evidence type="ECO:0000256" key="14">
    <source>
        <dbReference type="ARBA" id="ARBA00031787"/>
    </source>
</evidence>
<dbReference type="EMBL" id="LQQA01000004">
    <property type="protein sequence ID" value="ORX18913.1"/>
    <property type="molecule type" value="Genomic_DNA"/>
</dbReference>
<dbReference type="InterPro" id="IPR004632">
    <property type="entry name" value="4NH2But_aminotransferase_bac"/>
</dbReference>
<keyword evidence="9 18" id="KW-0808">Transferase</keyword>
<dbReference type="PROSITE" id="PS00600">
    <property type="entry name" value="AA_TRANSFER_CLASS_3"/>
    <property type="match status" value="1"/>
</dbReference>
<dbReference type="Proteomes" id="UP000193964">
    <property type="component" value="Unassembled WGS sequence"/>
</dbReference>
<reference evidence="18 19" key="1">
    <citation type="submission" date="2016-01" db="EMBL/GenBank/DDBJ databases">
        <title>The new phylogeny of the genus Mycobacterium.</title>
        <authorList>
            <person name="Tarcisio F."/>
            <person name="Conor M."/>
            <person name="Antonella G."/>
            <person name="Elisabetta G."/>
            <person name="Giulia F.S."/>
            <person name="Sara T."/>
            <person name="Anna F."/>
            <person name="Clotilde B."/>
            <person name="Roberto B."/>
            <person name="Veronica D.S."/>
            <person name="Fabio R."/>
            <person name="Monica P."/>
            <person name="Olivier J."/>
            <person name="Enrico T."/>
            <person name="Nicola S."/>
        </authorList>
    </citation>
    <scope>NUCLEOTIDE SEQUENCE [LARGE SCALE GENOMIC DNA]</scope>
    <source>
        <strain evidence="18 19">ATCC 700010</strain>
    </source>
</reference>
<evidence type="ECO:0000313" key="19">
    <source>
        <dbReference type="Proteomes" id="UP000193964"/>
    </source>
</evidence>
<dbReference type="InterPro" id="IPR015424">
    <property type="entry name" value="PyrdxlP-dep_Trfase"/>
</dbReference>
<comment type="cofactor">
    <cofactor evidence="2">
        <name>pyridoxal 5'-phosphate</name>
        <dbReference type="ChEBI" id="CHEBI:597326"/>
    </cofactor>
</comment>
<dbReference type="EC" id="2.6.1.22" evidence="5"/>
<accession>A0A1X2FKF0</accession>
<sequence length="446" mass="47366">MSHLEQSRHLATAIPGPNSQALIDRKTTAVARGVGTTMPVYAARAGGGIVEDVDGNRLIDLGSGIAVTTIGNASPRVVEAVRAQAGDFTHTCFMVTPYEEYVAVCEHLNRLTPVRGEKRSALFNSGSEAVENAVKIARSHTHKPAVVAFDHAYHGRTNLTMALTAKVMPYKHGFGPFAPEVYRAPLSYPFRDAEFGKELATDGELAARRAISVIDKQIGADNLAAVIIEPIQGEGGFIVPADGFLPALLDWCRRNDVVFIADEVQTGFARTGAMFACEHEDIDPDLIVTAKGIADGLPLSAVTGRAEIMDSPHVSGLGGTYGGNPLACAAALATIETIESDGLVARARQIEQLMKDRLGRLQADDDRIGDVRGRGAMIAVELVKPGTTEPDAELTKALCAGAHTAGVIVLSCGTYGNVLRFLPPLTISDELLIEGLDVLELILRDL</sequence>
<protein>
    <recommendedName>
        <fullName evidence="7">4-aminobutyrate aminotransferase</fullName>
        <ecNumber evidence="6">2.6.1.19</ecNumber>
        <ecNumber evidence="5">2.6.1.22</ecNumber>
    </recommendedName>
    <alternativeName>
        <fullName evidence="13">(S)-3-amino-2-methylpropionate transaminase</fullName>
    </alternativeName>
    <alternativeName>
        <fullName evidence="14">GABA aminotransferase</fullName>
    </alternativeName>
    <alternativeName>
        <fullName evidence="12">Gamma-amino-N-butyrate transaminase</fullName>
    </alternativeName>
    <alternativeName>
        <fullName evidence="16">Glutamate:succinic semialdehyde transaminase</fullName>
    </alternativeName>
    <alternativeName>
        <fullName evidence="11">L-AIBAT</fullName>
    </alternativeName>
</protein>
<evidence type="ECO:0000256" key="17">
    <source>
        <dbReference type="RuleBase" id="RU003560"/>
    </source>
</evidence>
<dbReference type="SUPFAM" id="SSF53383">
    <property type="entry name" value="PLP-dependent transferases"/>
    <property type="match status" value="1"/>
</dbReference>
<comment type="catalytic activity">
    <reaction evidence="1">
        <text>(S)-3-amino-2-methylpropanoate + 2-oxoglutarate = 2-methyl-3-oxopropanoate + L-glutamate</text>
        <dbReference type="Rhea" id="RHEA:13993"/>
        <dbReference type="ChEBI" id="CHEBI:16810"/>
        <dbReference type="ChEBI" id="CHEBI:29985"/>
        <dbReference type="ChEBI" id="CHEBI:57700"/>
        <dbReference type="ChEBI" id="CHEBI:58655"/>
        <dbReference type="EC" id="2.6.1.22"/>
    </reaction>
</comment>
<dbReference type="Gene3D" id="3.90.1150.10">
    <property type="entry name" value="Aspartate Aminotransferase, domain 1"/>
    <property type="match status" value="1"/>
</dbReference>
<dbReference type="GO" id="GO:0042802">
    <property type="term" value="F:identical protein binding"/>
    <property type="evidence" value="ECO:0007669"/>
    <property type="project" value="TreeGrafter"/>
</dbReference>
<dbReference type="GO" id="GO:0034386">
    <property type="term" value="F:4-aminobutyrate:2-oxoglutarate transaminase activity"/>
    <property type="evidence" value="ECO:0007669"/>
    <property type="project" value="UniProtKB-EC"/>
</dbReference>
<evidence type="ECO:0000256" key="5">
    <source>
        <dbReference type="ARBA" id="ARBA00012876"/>
    </source>
</evidence>
<evidence type="ECO:0000256" key="12">
    <source>
        <dbReference type="ARBA" id="ARBA00030204"/>
    </source>
</evidence>
<dbReference type="FunFam" id="3.40.640.10:FF:000013">
    <property type="entry name" value="4-aminobutyrate aminotransferase"/>
    <property type="match status" value="1"/>
</dbReference>
<dbReference type="InterPro" id="IPR049704">
    <property type="entry name" value="Aminotrans_3_PPA_site"/>
</dbReference>
<dbReference type="InterPro" id="IPR015421">
    <property type="entry name" value="PyrdxlP-dep_Trfase_major"/>
</dbReference>
<evidence type="ECO:0000256" key="16">
    <source>
        <dbReference type="ARBA" id="ARBA00050054"/>
    </source>
</evidence>
<dbReference type="FunFam" id="3.90.1150.10:FF:000022">
    <property type="entry name" value="4-aminobutyrate aminotransferase"/>
    <property type="match status" value="1"/>
</dbReference>
<dbReference type="GO" id="GO:0009448">
    <property type="term" value="P:gamma-aminobutyric acid metabolic process"/>
    <property type="evidence" value="ECO:0007669"/>
    <property type="project" value="InterPro"/>
</dbReference>
<name>A0A1X2FKF0_9MYCO</name>
<evidence type="ECO:0000313" key="18">
    <source>
        <dbReference type="EMBL" id="ORX18913.1"/>
    </source>
</evidence>
<dbReference type="CDD" id="cd00610">
    <property type="entry name" value="OAT_like"/>
    <property type="match status" value="1"/>
</dbReference>
<dbReference type="RefSeq" id="WP_085142240.1">
    <property type="nucleotide sequence ID" value="NZ_JACKUA010000038.1"/>
</dbReference>
<evidence type="ECO:0000256" key="4">
    <source>
        <dbReference type="ARBA" id="ARBA00008954"/>
    </source>
</evidence>
<dbReference type="PIRSF" id="PIRSF000521">
    <property type="entry name" value="Transaminase_4ab_Lys_Orn"/>
    <property type="match status" value="1"/>
</dbReference>
<evidence type="ECO:0000256" key="8">
    <source>
        <dbReference type="ARBA" id="ARBA00022576"/>
    </source>
</evidence>
<dbReference type="EC" id="2.6.1.19" evidence="6"/>
<evidence type="ECO:0000256" key="2">
    <source>
        <dbReference type="ARBA" id="ARBA00001933"/>
    </source>
</evidence>
<dbReference type="PANTHER" id="PTHR11986">
    <property type="entry name" value="AMINOTRANSFERASE CLASS III"/>
    <property type="match status" value="1"/>
</dbReference>
<dbReference type="GO" id="GO:0047589">
    <property type="term" value="F:5-aminovalerate transaminase activity"/>
    <property type="evidence" value="ECO:0007669"/>
    <property type="project" value="UniProtKB-ARBA"/>
</dbReference>
<dbReference type="GO" id="GO:0047298">
    <property type="term" value="F:(S)-3-amino-2-methylpropionate transaminase activity"/>
    <property type="evidence" value="ECO:0007669"/>
    <property type="project" value="UniProtKB-EC"/>
</dbReference>
<evidence type="ECO:0000256" key="10">
    <source>
        <dbReference type="ARBA" id="ARBA00022898"/>
    </source>
</evidence>
<dbReference type="GO" id="GO:0030170">
    <property type="term" value="F:pyridoxal phosphate binding"/>
    <property type="evidence" value="ECO:0007669"/>
    <property type="project" value="InterPro"/>
</dbReference>
<evidence type="ECO:0000256" key="15">
    <source>
        <dbReference type="ARBA" id="ARBA00048021"/>
    </source>
</evidence>
<proteinExistence type="inferred from homology"/>
<evidence type="ECO:0000256" key="6">
    <source>
        <dbReference type="ARBA" id="ARBA00012912"/>
    </source>
</evidence>
<evidence type="ECO:0000256" key="11">
    <source>
        <dbReference type="ARBA" id="ARBA00029760"/>
    </source>
</evidence>
<dbReference type="Gene3D" id="3.40.640.10">
    <property type="entry name" value="Type I PLP-dependent aspartate aminotransferase-like (Major domain)"/>
    <property type="match status" value="1"/>
</dbReference>
<dbReference type="NCBIfam" id="TIGR00700">
    <property type="entry name" value="GABAtrnsam"/>
    <property type="match status" value="1"/>
</dbReference>
<dbReference type="Pfam" id="PF00202">
    <property type="entry name" value="Aminotran_3"/>
    <property type="match status" value="1"/>
</dbReference>
<evidence type="ECO:0000256" key="13">
    <source>
        <dbReference type="ARBA" id="ARBA00030857"/>
    </source>
</evidence>